<organism evidence="2 3">
    <name type="scientific">Geomesophilobacter sediminis</name>
    <dbReference type="NCBI Taxonomy" id="2798584"/>
    <lineage>
        <taxon>Bacteria</taxon>
        <taxon>Pseudomonadati</taxon>
        <taxon>Thermodesulfobacteriota</taxon>
        <taxon>Desulfuromonadia</taxon>
        <taxon>Geobacterales</taxon>
        <taxon>Geobacteraceae</taxon>
        <taxon>Geomesophilobacter</taxon>
    </lineage>
</organism>
<dbReference type="PANTHER" id="PTHR42956:SF1">
    <property type="entry name" value="NITROGENASE IRON-MOLYBDENUM COFACTOR BIOSYNTHESIS PROTEIN NIFE"/>
    <property type="match status" value="1"/>
</dbReference>
<evidence type="ECO:0000313" key="2">
    <source>
        <dbReference type="EMBL" id="MBJ6724331.1"/>
    </source>
</evidence>
<dbReference type="RefSeq" id="WP_199383165.1">
    <property type="nucleotide sequence ID" value="NZ_JAEMHM010000004.1"/>
</dbReference>
<dbReference type="Pfam" id="PF00148">
    <property type="entry name" value="Oxidored_nitro"/>
    <property type="match status" value="1"/>
</dbReference>
<comment type="caution">
    <text evidence="2">The sequence shown here is derived from an EMBL/GenBank/DDBJ whole genome shotgun (WGS) entry which is preliminary data.</text>
</comment>
<dbReference type="PANTHER" id="PTHR42956">
    <property type="entry name" value="NITROGENASE IRON-MOLYBDENUM COFACTOR BIOSYNTHESIS PROTEIN NIFE"/>
    <property type="match status" value="1"/>
</dbReference>
<accession>A0A8J7J6D7</accession>
<protein>
    <submittedName>
        <fullName evidence="2">Nitrogenase</fullName>
    </submittedName>
</protein>
<dbReference type="InterPro" id="IPR049939">
    <property type="entry name" value="NifE-like"/>
</dbReference>
<dbReference type="Gene3D" id="3.40.50.1980">
    <property type="entry name" value="Nitrogenase molybdenum iron protein domain"/>
    <property type="match status" value="3"/>
</dbReference>
<evidence type="ECO:0000259" key="1">
    <source>
        <dbReference type="Pfam" id="PF00148"/>
    </source>
</evidence>
<dbReference type="EMBL" id="JAEMHM010000004">
    <property type="protein sequence ID" value="MBJ6724331.1"/>
    <property type="molecule type" value="Genomic_DNA"/>
</dbReference>
<reference evidence="2" key="1">
    <citation type="submission" date="2020-12" db="EMBL/GenBank/DDBJ databases">
        <title>Geomonas sp. Red875, isolated from river sediment.</title>
        <authorList>
            <person name="Xu Z."/>
            <person name="Zhang Z."/>
            <person name="Masuda Y."/>
            <person name="Itoh H."/>
            <person name="Senoo K."/>
        </authorList>
    </citation>
    <scope>NUCLEOTIDE SEQUENCE</scope>
    <source>
        <strain evidence="2">Red875</strain>
    </source>
</reference>
<gene>
    <name evidence="2" type="ORF">JFN93_06400</name>
</gene>
<feature type="domain" description="Nitrogenase/oxidoreductase component 1" evidence="1">
    <location>
        <begin position="51"/>
        <end position="465"/>
    </location>
</feature>
<dbReference type="GO" id="GO:0016491">
    <property type="term" value="F:oxidoreductase activity"/>
    <property type="evidence" value="ECO:0007669"/>
    <property type="project" value="InterPro"/>
</dbReference>
<dbReference type="AlphaFoldDB" id="A0A8J7J6D7"/>
<keyword evidence="3" id="KW-1185">Reference proteome</keyword>
<evidence type="ECO:0000313" key="3">
    <source>
        <dbReference type="Proteomes" id="UP000636888"/>
    </source>
</evidence>
<sequence length="505" mass="55746">MSYLHLKVPPTRDTRLRPCNAYGGSLCNLVDGQKTGCLSANGRSFTQATGCQLTLSMGMAASIPNTVVIYHGPVGCGAGSLALSGQSKESQLARGNDDAVGRVWMSTNLSEVDIVSGGEKKLEAAILEAERRFRPHAIFIGNTCVPAIIGDDIDNVATRLQHRVNARIIPLHCEGFKTRFVATAYDIVYHGILRYLLNGERDREPILRDEAAQIAYEQRAKRTVNLLNVGSMGYVDEVELVRLLNAIGLEANVYPCFTSPEKFVKVKDAALSISICATHDDYFVEHLKEHYGVPYVLNTIPIGTDNVRLWLLDVADFFGLREEALKVIAVEEAELNKALAPLKKAFEGKTAFVSTGEIRAGAQACMLENDLGMKVVGIRAHHYDEFGEIVFESFKGREDVAINVAANQPFEQVNLIDRLKPDVFLGHGNSNVWAAKQGVPTLPIYGPNNSYLGYKGVFEVATRLERILANPNWYNTLGETVELPYKKSWYEQDPYAYIRQDGEAA</sequence>
<dbReference type="Proteomes" id="UP000636888">
    <property type="component" value="Unassembled WGS sequence"/>
</dbReference>
<dbReference type="SUPFAM" id="SSF53807">
    <property type="entry name" value="Helical backbone' metal receptor"/>
    <property type="match status" value="1"/>
</dbReference>
<proteinExistence type="predicted"/>
<dbReference type="InterPro" id="IPR000510">
    <property type="entry name" value="Nase/OxRdtase_comp1"/>
</dbReference>
<name>A0A8J7J6D7_9BACT</name>